<evidence type="ECO:0000256" key="4">
    <source>
        <dbReference type="SAM" id="MobiDB-lite"/>
    </source>
</evidence>
<evidence type="ECO:0000313" key="7">
    <source>
        <dbReference type="Proteomes" id="UP001369815"/>
    </source>
</evidence>
<sequence length="176" mass="19291">MAEEEPKIIPPFDPGHPPPADSPSIDPFRLAPPAFVVLSTPTLVAFLDILPLSRGHLLLCPRAHRSKLTDVTSHEAAELGVYLRVLSAALVRATGVKDWNVIQNNGAAAAQVVKHVHYHLIPRPEIRASGRFSESFTMFGRGVREELDDDEAVVLAEQIRKSVAEVLEIEARKGKL</sequence>
<dbReference type="PROSITE" id="PS51084">
    <property type="entry name" value="HIT_2"/>
    <property type="match status" value="1"/>
</dbReference>
<dbReference type="AlphaFoldDB" id="A0AAX6N1Y2"/>
<evidence type="ECO:0000259" key="5">
    <source>
        <dbReference type="PROSITE" id="PS51084"/>
    </source>
</evidence>
<dbReference type="SUPFAM" id="SSF54197">
    <property type="entry name" value="HIT-like"/>
    <property type="match status" value="1"/>
</dbReference>
<protein>
    <recommendedName>
        <fullName evidence="5">HIT domain-containing protein</fullName>
    </recommendedName>
</protein>
<evidence type="ECO:0000256" key="3">
    <source>
        <dbReference type="PROSITE-ProRule" id="PRU00464"/>
    </source>
</evidence>
<dbReference type="Proteomes" id="UP001369815">
    <property type="component" value="Unassembled WGS sequence"/>
</dbReference>
<feature type="domain" description="HIT" evidence="5">
    <location>
        <begin position="23"/>
        <end position="132"/>
    </location>
</feature>
<organism evidence="6 7">
    <name type="scientific">Daldinia eschscholtzii</name>
    <dbReference type="NCBI Taxonomy" id="292717"/>
    <lineage>
        <taxon>Eukaryota</taxon>
        <taxon>Fungi</taxon>
        <taxon>Dikarya</taxon>
        <taxon>Ascomycota</taxon>
        <taxon>Pezizomycotina</taxon>
        <taxon>Sordariomycetes</taxon>
        <taxon>Xylariomycetidae</taxon>
        <taxon>Xylariales</taxon>
        <taxon>Hypoxylaceae</taxon>
        <taxon>Daldinia</taxon>
    </lineage>
</organism>
<feature type="compositionally biased region" description="Pro residues" evidence="4">
    <location>
        <begin position="8"/>
        <end position="21"/>
    </location>
</feature>
<dbReference type="PRINTS" id="PR00332">
    <property type="entry name" value="HISTRIAD"/>
</dbReference>
<evidence type="ECO:0000256" key="1">
    <source>
        <dbReference type="PIRSR" id="PIRSR601310-1"/>
    </source>
</evidence>
<dbReference type="GO" id="GO:0009117">
    <property type="term" value="P:nucleotide metabolic process"/>
    <property type="evidence" value="ECO:0007669"/>
    <property type="project" value="TreeGrafter"/>
</dbReference>
<feature type="active site" description="Tele-AMP-histidine intermediate" evidence="1">
    <location>
        <position position="117"/>
    </location>
</feature>
<comment type="caution">
    <text evidence="6">The sequence shown here is derived from an EMBL/GenBank/DDBJ whole genome shotgun (WGS) entry which is preliminary data.</text>
</comment>
<evidence type="ECO:0000256" key="2">
    <source>
        <dbReference type="PIRSR" id="PIRSR601310-3"/>
    </source>
</evidence>
<dbReference type="Pfam" id="PF01230">
    <property type="entry name" value="HIT"/>
    <property type="match status" value="1"/>
</dbReference>
<proteinExistence type="predicted"/>
<dbReference type="GO" id="GO:0003824">
    <property type="term" value="F:catalytic activity"/>
    <property type="evidence" value="ECO:0007669"/>
    <property type="project" value="InterPro"/>
</dbReference>
<accession>A0AAX6N1Y2</accession>
<keyword evidence="7" id="KW-1185">Reference proteome</keyword>
<name>A0AAX6N1Y2_9PEZI</name>
<dbReference type="Gene3D" id="3.30.428.10">
    <property type="entry name" value="HIT-like"/>
    <property type="match status" value="1"/>
</dbReference>
<reference evidence="6 7" key="1">
    <citation type="journal article" date="2024" name="Front Chem Biol">
        <title>Unveiling the potential of Daldinia eschscholtzii MFLUCC 19-0629 through bioactivity and bioinformatics studies for enhanced sustainable agriculture production.</title>
        <authorList>
            <person name="Brooks S."/>
            <person name="Weaver J.A."/>
            <person name="Klomchit A."/>
            <person name="Alharthi S.A."/>
            <person name="Onlamun T."/>
            <person name="Nurani R."/>
            <person name="Vong T.K."/>
            <person name="Alberti F."/>
            <person name="Greco C."/>
        </authorList>
    </citation>
    <scope>NUCLEOTIDE SEQUENCE [LARGE SCALE GENOMIC DNA]</scope>
    <source>
        <strain evidence="6">MFLUCC 19-0629</strain>
    </source>
</reference>
<dbReference type="EMBL" id="JBANMG010000001">
    <property type="protein sequence ID" value="KAK6958451.1"/>
    <property type="molecule type" value="Genomic_DNA"/>
</dbReference>
<dbReference type="PANTHER" id="PTHR46648">
    <property type="entry name" value="HIT FAMILY PROTEIN 1"/>
    <property type="match status" value="1"/>
</dbReference>
<dbReference type="InterPro" id="IPR001310">
    <property type="entry name" value="Histidine_triad_HIT"/>
</dbReference>
<dbReference type="PANTHER" id="PTHR46648:SF2">
    <property type="entry name" value="HIT DOMAIN-CONTAINING PROTEIN"/>
    <property type="match status" value="1"/>
</dbReference>
<gene>
    <name evidence="6" type="ORF">Daesc_001252</name>
</gene>
<dbReference type="InterPro" id="IPR036265">
    <property type="entry name" value="HIT-like_sf"/>
</dbReference>
<dbReference type="InterPro" id="IPR011146">
    <property type="entry name" value="HIT-like"/>
</dbReference>
<feature type="region of interest" description="Disordered" evidence="4">
    <location>
        <begin position="1"/>
        <end position="24"/>
    </location>
</feature>
<evidence type="ECO:0000313" key="6">
    <source>
        <dbReference type="EMBL" id="KAK6958451.1"/>
    </source>
</evidence>
<feature type="short sequence motif" description="Histidine triad motif" evidence="2 3">
    <location>
        <begin position="115"/>
        <end position="119"/>
    </location>
</feature>